<comment type="subcellular location">
    <subcellularLocation>
        <location evidence="1 6">Bacterial flagellum basal body</location>
    </subcellularLocation>
</comment>
<dbReference type="PANTHER" id="PTHR30435">
    <property type="entry name" value="FLAGELLAR PROTEIN"/>
    <property type="match status" value="1"/>
</dbReference>
<name>A0A932I0Z0_UNCTE</name>
<keyword evidence="9" id="KW-0969">Cilium</keyword>
<dbReference type="NCBIfam" id="TIGR01395">
    <property type="entry name" value="FlgC"/>
    <property type="match status" value="1"/>
</dbReference>
<dbReference type="InterPro" id="IPR006299">
    <property type="entry name" value="FlgC"/>
</dbReference>
<dbReference type="EMBL" id="JACPUR010000037">
    <property type="protein sequence ID" value="MBI3128977.1"/>
    <property type="molecule type" value="Genomic_DNA"/>
</dbReference>
<evidence type="ECO:0000256" key="3">
    <source>
        <dbReference type="ARBA" id="ARBA00017941"/>
    </source>
</evidence>
<keyword evidence="9" id="KW-0966">Cell projection</keyword>
<dbReference type="AlphaFoldDB" id="A0A932I0Z0"/>
<dbReference type="GO" id="GO:0071978">
    <property type="term" value="P:bacterial-type flagellum-dependent swarming motility"/>
    <property type="evidence" value="ECO:0007669"/>
    <property type="project" value="TreeGrafter"/>
</dbReference>
<dbReference type="Pfam" id="PF00460">
    <property type="entry name" value="Flg_bb_rod"/>
    <property type="match status" value="1"/>
</dbReference>
<evidence type="ECO:0000256" key="4">
    <source>
        <dbReference type="ARBA" id="ARBA00023143"/>
    </source>
</evidence>
<evidence type="ECO:0000259" key="8">
    <source>
        <dbReference type="Pfam" id="PF06429"/>
    </source>
</evidence>
<comment type="subunit">
    <text evidence="5 6">The basal body constitutes a major portion of the flagellar organelle and consists of four rings (L,P,S, and M) mounted on a central rod. The rod consists of about 26 subunits of FlgG in the distal portion, and FlgB, FlgC and FlgF are thought to build up the proximal portion of the rod with about 6 subunits each.</text>
</comment>
<proteinExistence type="inferred from homology"/>
<feature type="domain" description="Flagellar basal body rod protein N-terminal" evidence="7">
    <location>
        <begin position="7"/>
        <end position="34"/>
    </location>
</feature>
<feature type="domain" description="Flagellar basal-body/hook protein C-terminal" evidence="8">
    <location>
        <begin position="105"/>
        <end position="148"/>
    </location>
</feature>
<comment type="caution">
    <text evidence="9">The sequence shown here is derived from an EMBL/GenBank/DDBJ whole genome shotgun (WGS) entry which is preliminary data.</text>
</comment>
<dbReference type="Proteomes" id="UP000782312">
    <property type="component" value="Unassembled WGS sequence"/>
</dbReference>
<dbReference type="GO" id="GO:0030694">
    <property type="term" value="C:bacterial-type flagellum basal body, rod"/>
    <property type="evidence" value="ECO:0007669"/>
    <property type="project" value="UniProtKB-UniRule"/>
</dbReference>
<dbReference type="Pfam" id="PF06429">
    <property type="entry name" value="Flg_bbr_C"/>
    <property type="match status" value="1"/>
</dbReference>
<dbReference type="InterPro" id="IPR019776">
    <property type="entry name" value="Flagellar_basal_body_rod_CS"/>
</dbReference>
<dbReference type="PANTHER" id="PTHR30435:SF2">
    <property type="entry name" value="FLAGELLAR BASAL-BODY ROD PROTEIN FLGC"/>
    <property type="match status" value="1"/>
</dbReference>
<gene>
    <name evidence="9" type="primary">flgC</name>
    <name evidence="9" type="ORF">HYZ11_15330</name>
</gene>
<dbReference type="PROSITE" id="PS00588">
    <property type="entry name" value="FLAGELLA_BB_ROD"/>
    <property type="match status" value="1"/>
</dbReference>
<evidence type="ECO:0000256" key="1">
    <source>
        <dbReference type="ARBA" id="ARBA00004117"/>
    </source>
</evidence>
<keyword evidence="9" id="KW-0282">Flagellum</keyword>
<evidence type="ECO:0000259" key="7">
    <source>
        <dbReference type="Pfam" id="PF00460"/>
    </source>
</evidence>
<reference evidence="9" key="1">
    <citation type="submission" date="2020-07" db="EMBL/GenBank/DDBJ databases">
        <title>Huge and variable diversity of episymbiotic CPR bacteria and DPANN archaea in groundwater ecosystems.</title>
        <authorList>
            <person name="He C.Y."/>
            <person name="Keren R."/>
            <person name="Whittaker M."/>
            <person name="Farag I.F."/>
            <person name="Doudna J."/>
            <person name="Cate J.H.D."/>
            <person name="Banfield J.F."/>
        </authorList>
    </citation>
    <scope>NUCLEOTIDE SEQUENCE</scope>
    <source>
        <strain evidence="9">NC_groundwater_763_Ag_S-0.2um_68_21</strain>
    </source>
</reference>
<accession>A0A932I0Z0</accession>
<evidence type="ECO:0000313" key="10">
    <source>
        <dbReference type="Proteomes" id="UP000782312"/>
    </source>
</evidence>
<evidence type="ECO:0000256" key="2">
    <source>
        <dbReference type="ARBA" id="ARBA00009677"/>
    </source>
</evidence>
<dbReference type="InterPro" id="IPR010930">
    <property type="entry name" value="Flg_bb/hook_C_dom"/>
</dbReference>
<sequence>MDLFQAMQISASGLTAQRIRMNILASNLANANTTKTPEGGPFRRKDVFFQNVGLSQLGSRPDGPPTGFEGELDRQLQGVQVSQIVRDTRDPRLVYDPSHPDANKDGYVAMPNINVITEMVSMMNSQRSYEAGITAINAGKAMVNKALTIGK</sequence>
<organism evidence="9 10">
    <name type="scientific">Tectimicrobiota bacterium</name>
    <dbReference type="NCBI Taxonomy" id="2528274"/>
    <lineage>
        <taxon>Bacteria</taxon>
        <taxon>Pseudomonadati</taxon>
        <taxon>Nitrospinota/Tectimicrobiota group</taxon>
        <taxon>Candidatus Tectimicrobiota</taxon>
    </lineage>
</organism>
<dbReference type="InterPro" id="IPR001444">
    <property type="entry name" value="Flag_bb_rod_N"/>
</dbReference>
<evidence type="ECO:0000313" key="9">
    <source>
        <dbReference type="EMBL" id="MBI3128977.1"/>
    </source>
</evidence>
<evidence type="ECO:0000256" key="6">
    <source>
        <dbReference type="RuleBase" id="RU362062"/>
    </source>
</evidence>
<keyword evidence="4 6" id="KW-0975">Bacterial flagellum</keyword>
<protein>
    <recommendedName>
        <fullName evidence="3 6">Flagellar basal-body rod protein FlgC</fullName>
    </recommendedName>
</protein>
<evidence type="ECO:0000256" key="5">
    <source>
        <dbReference type="ARBA" id="ARBA00025933"/>
    </source>
</evidence>
<comment type="similarity">
    <text evidence="2">Belongs to the flagella basal body rod proteins family.</text>
</comment>